<evidence type="ECO:0000256" key="6">
    <source>
        <dbReference type="ARBA" id="ARBA00023136"/>
    </source>
</evidence>
<feature type="transmembrane region" description="Helical" evidence="8">
    <location>
        <begin position="41"/>
        <end position="62"/>
    </location>
</feature>
<name>A0A1I5X930_9LACT</name>
<keyword evidence="6 8" id="KW-0472">Membrane</keyword>
<dbReference type="InterPro" id="IPR023271">
    <property type="entry name" value="Aquaporin-like"/>
</dbReference>
<dbReference type="Gene3D" id="1.20.1080.10">
    <property type="entry name" value="Glycerol uptake facilitator protein"/>
    <property type="match status" value="1"/>
</dbReference>
<feature type="transmembrane region" description="Helical" evidence="8">
    <location>
        <begin position="216"/>
        <end position="238"/>
    </location>
</feature>
<gene>
    <name evidence="9" type="ORF">SAMN04488506_1282</name>
</gene>
<dbReference type="Proteomes" id="UP000199136">
    <property type="component" value="Unassembled WGS sequence"/>
</dbReference>
<accession>A0A1I5X930</accession>
<dbReference type="NCBIfam" id="TIGR00861">
    <property type="entry name" value="MIP"/>
    <property type="match status" value="1"/>
</dbReference>
<proteinExistence type="inferred from homology"/>
<keyword evidence="5 8" id="KW-1133">Transmembrane helix</keyword>
<feature type="transmembrane region" description="Helical" evidence="8">
    <location>
        <begin position="82"/>
        <end position="107"/>
    </location>
</feature>
<dbReference type="PANTHER" id="PTHR43829">
    <property type="entry name" value="AQUAPORIN OR AQUAGLYCEROPORIN RELATED"/>
    <property type="match status" value="1"/>
</dbReference>
<keyword evidence="10" id="KW-1185">Reference proteome</keyword>
<dbReference type="PRINTS" id="PR00783">
    <property type="entry name" value="MINTRINSICP"/>
</dbReference>
<organism evidence="9 10">
    <name type="scientific">Desemzia incerta</name>
    <dbReference type="NCBI Taxonomy" id="82801"/>
    <lineage>
        <taxon>Bacteria</taxon>
        <taxon>Bacillati</taxon>
        <taxon>Bacillota</taxon>
        <taxon>Bacilli</taxon>
        <taxon>Lactobacillales</taxon>
        <taxon>Carnobacteriaceae</taxon>
        <taxon>Desemzia</taxon>
    </lineage>
</organism>
<evidence type="ECO:0000256" key="7">
    <source>
        <dbReference type="RuleBase" id="RU000477"/>
    </source>
</evidence>
<dbReference type="Pfam" id="PF00230">
    <property type="entry name" value="MIP"/>
    <property type="match status" value="1"/>
</dbReference>
<dbReference type="CDD" id="cd00333">
    <property type="entry name" value="MIP"/>
    <property type="match status" value="1"/>
</dbReference>
<dbReference type="OrthoDB" id="9807293at2"/>
<evidence type="ECO:0000256" key="4">
    <source>
        <dbReference type="ARBA" id="ARBA00022692"/>
    </source>
</evidence>
<protein>
    <submittedName>
        <fullName evidence="9">Glycerol uptake facilitator protein</fullName>
    </submittedName>
</protein>
<evidence type="ECO:0000313" key="9">
    <source>
        <dbReference type="EMBL" id="SFQ28489.1"/>
    </source>
</evidence>
<dbReference type="RefSeq" id="WP_092480334.1">
    <property type="nucleotide sequence ID" value="NZ_FOXW01000004.1"/>
</dbReference>
<keyword evidence="4 7" id="KW-0812">Transmembrane</keyword>
<evidence type="ECO:0000256" key="8">
    <source>
        <dbReference type="SAM" id="Phobius"/>
    </source>
</evidence>
<evidence type="ECO:0000313" key="10">
    <source>
        <dbReference type="Proteomes" id="UP000199136"/>
    </source>
</evidence>
<dbReference type="PANTHER" id="PTHR43829:SF9">
    <property type="entry name" value="AQUAPORIN-9"/>
    <property type="match status" value="1"/>
</dbReference>
<evidence type="ECO:0000256" key="3">
    <source>
        <dbReference type="ARBA" id="ARBA00022448"/>
    </source>
</evidence>
<feature type="transmembrane region" description="Helical" evidence="8">
    <location>
        <begin position="139"/>
        <end position="156"/>
    </location>
</feature>
<feature type="transmembrane region" description="Helical" evidence="8">
    <location>
        <begin position="168"/>
        <end position="189"/>
    </location>
</feature>
<dbReference type="GO" id="GO:0005886">
    <property type="term" value="C:plasma membrane"/>
    <property type="evidence" value="ECO:0007669"/>
    <property type="project" value="TreeGrafter"/>
</dbReference>
<evidence type="ECO:0000256" key="5">
    <source>
        <dbReference type="ARBA" id="ARBA00022989"/>
    </source>
</evidence>
<evidence type="ECO:0000256" key="1">
    <source>
        <dbReference type="ARBA" id="ARBA00004141"/>
    </source>
</evidence>
<dbReference type="InterPro" id="IPR050363">
    <property type="entry name" value="MIP/Aquaporin"/>
</dbReference>
<comment type="subcellular location">
    <subcellularLocation>
        <location evidence="1">Membrane</location>
        <topology evidence="1">Multi-pass membrane protein</topology>
    </subcellularLocation>
</comment>
<dbReference type="InterPro" id="IPR022357">
    <property type="entry name" value="MIP_CS"/>
</dbReference>
<reference evidence="9 10" key="1">
    <citation type="submission" date="2016-10" db="EMBL/GenBank/DDBJ databases">
        <authorList>
            <person name="de Groot N.N."/>
        </authorList>
    </citation>
    <scope>NUCLEOTIDE SEQUENCE [LARGE SCALE GENOMIC DNA]</scope>
    <source>
        <strain evidence="9 10">DSM 20581</strain>
    </source>
</reference>
<dbReference type="STRING" id="82801.SAMN04488506_1282"/>
<comment type="similarity">
    <text evidence="2 7">Belongs to the MIP/aquaporin (TC 1.A.8) family.</text>
</comment>
<sequence length="241" mass="25064">MDTTLWQQLIGEFVGTMILVLLGDGVVAGSVLNKTKGFNTGWLMITLGWGLAVTIAVYSSGFLSPAHLNPAVTLGMAIAGEIAWSSVLPYIGAQILGGIAGAVIVWIHYMPHWKATDDSETILSVFSTGPAIKSPINNVISEAIGTAMLVFGLLAFTQGQFTDGLNPIVVGLLIVAIGLSLGGTTGYAINPARDLGPRIAHQILPIANKGDSDWGYAWVPIAGPFIGAALAALLYQVLPLG</sequence>
<dbReference type="EMBL" id="FOXW01000004">
    <property type="protein sequence ID" value="SFQ28489.1"/>
    <property type="molecule type" value="Genomic_DNA"/>
</dbReference>
<dbReference type="AlphaFoldDB" id="A0A1I5X930"/>
<feature type="transmembrane region" description="Helical" evidence="8">
    <location>
        <begin position="6"/>
        <end position="29"/>
    </location>
</feature>
<keyword evidence="3 7" id="KW-0813">Transport</keyword>
<evidence type="ECO:0000256" key="2">
    <source>
        <dbReference type="ARBA" id="ARBA00006175"/>
    </source>
</evidence>
<dbReference type="PROSITE" id="PS00221">
    <property type="entry name" value="MIP"/>
    <property type="match status" value="1"/>
</dbReference>
<dbReference type="GO" id="GO:0015254">
    <property type="term" value="F:glycerol channel activity"/>
    <property type="evidence" value="ECO:0007669"/>
    <property type="project" value="TreeGrafter"/>
</dbReference>
<dbReference type="SUPFAM" id="SSF81338">
    <property type="entry name" value="Aquaporin-like"/>
    <property type="match status" value="1"/>
</dbReference>
<dbReference type="InterPro" id="IPR000425">
    <property type="entry name" value="MIP"/>
</dbReference>